<evidence type="ECO:0000313" key="1">
    <source>
        <dbReference type="EMBL" id="GBH21882.1"/>
    </source>
</evidence>
<name>A0A2V0RK77_9ZZZZ</name>
<dbReference type="EMBL" id="BDQA01000415">
    <property type="protein sequence ID" value="GBH21882.1"/>
    <property type="molecule type" value="Genomic_RNA"/>
</dbReference>
<dbReference type="AlphaFoldDB" id="A0A2V0RK77"/>
<organism evidence="1">
    <name type="scientific">viral metagenome</name>
    <dbReference type="NCBI Taxonomy" id="1070528"/>
    <lineage>
        <taxon>unclassified sequences</taxon>
        <taxon>metagenomes</taxon>
        <taxon>organismal metagenomes</taxon>
    </lineage>
</organism>
<proteinExistence type="predicted"/>
<accession>A0A2V0RK77</accession>
<protein>
    <submittedName>
        <fullName evidence="1">Uncharacterized protein</fullName>
    </submittedName>
</protein>
<comment type="caution">
    <text evidence="1">The sequence shown here is derived from an EMBL/GenBank/DDBJ whole genome shotgun (WGS) entry which is preliminary data.</text>
</comment>
<reference evidence="1" key="1">
    <citation type="submission" date="2017-04" db="EMBL/GenBank/DDBJ databases">
        <title>Unveiling RNA virosphere associated with marine microorganisms.</title>
        <authorList>
            <person name="Urayama S."/>
            <person name="Takaki Y."/>
            <person name="Nishi S."/>
            <person name="Yoshida Y."/>
            <person name="Deguchi S."/>
            <person name="Takai K."/>
            <person name="Nunoura T."/>
        </authorList>
    </citation>
    <scope>NUCLEOTIDE SEQUENCE</scope>
</reference>
<sequence length="446" mass="49828">MYQPNLEYNHTIMRKYPKTKRVLDKASEIAGEVETVAGSIRTGAEAASKKLGNDKHRATRAARPRDVIVRSRNSALPDIASRAFVDPLNSFRFWAGQVTDFDPTGVSAGSIVSDRFDDYVFTSYLTAIIQAVKFDISGTFTNANLSAYFLCMTNVLRDYYVLAYQRNWMLDADVIGTALYKRNEVQYGEAVESQLRVAKHMLDQFVLPPALHEMIKWYSAIYPLTRGPSGNVVQFMRDTYTTADTDADVAAALKTQVSSITTTDKIISSYLGKAFPSWRLKVTEYYDLTTNPELDFNYLNIWYNQGKLSTVPAENLPTDSVNYVLFNDNPNVMCTALSTIYDSSGAIWEPGFIEPYGTNLNSSIWFYNATTGNNTVITRADPALLAINRHMDFDDVDSAYTSAIPQPKAVSMTPGDLKADATSALLYLFHVDEVESLSRQSSSGYR</sequence>